<accession>A0A2A6SHY8</accession>
<dbReference type="Proteomes" id="UP000275263">
    <property type="component" value="Unassembled WGS sequence"/>
</dbReference>
<evidence type="ECO:0000313" key="2">
    <source>
        <dbReference type="Proteomes" id="UP000275263"/>
    </source>
</evidence>
<evidence type="ECO:0000313" key="1">
    <source>
        <dbReference type="EMBL" id="RPF67531.1"/>
    </source>
</evidence>
<organism evidence="1 2">
    <name type="scientific">Helicobacter pylori</name>
    <name type="common">Campylobacter pylori</name>
    <dbReference type="NCBI Taxonomy" id="210"/>
    <lineage>
        <taxon>Bacteria</taxon>
        <taxon>Pseudomonadati</taxon>
        <taxon>Campylobacterota</taxon>
        <taxon>Epsilonproteobacteria</taxon>
        <taxon>Campylobacterales</taxon>
        <taxon>Helicobacteraceae</taxon>
        <taxon>Helicobacter</taxon>
    </lineage>
</organism>
<gene>
    <name evidence="1" type="ORF">EGW01_06630</name>
</gene>
<dbReference type="EMBL" id="RPFT01000015">
    <property type="protein sequence ID" value="RPF67531.1"/>
    <property type="molecule type" value="Genomic_DNA"/>
</dbReference>
<dbReference type="AlphaFoldDB" id="A0A2A6SHY8"/>
<reference evidence="1 2" key="1">
    <citation type="journal article" date="2017" name="Gut Pathog.">
        <title>Mycobacterium avium subsp. paratuberculosis and associated risk factors for inflammatory bowel disease in Iranian patients.</title>
        <authorList>
            <person name="Zamani S."/>
            <person name="Zali M.R."/>
            <person name="Aghdaei H.A."/>
            <person name="Sechi L.A."/>
            <person name="Niegowska M."/>
            <person name="Caggiu E."/>
            <person name="Keshavarz R."/>
            <person name="Mosavari N."/>
            <person name="Feizabadi M.M."/>
        </authorList>
    </citation>
    <scope>NUCLEOTIDE SEQUENCE [LARGE SCALE GENOMIC DNA]</scope>
    <source>
        <strain evidence="1 2">1057</strain>
    </source>
</reference>
<name>A0A2A6SHY8_HELPX</name>
<proteinExistence type="predicted"/>
<protein>
    <submittedName>
        <fullName evidence="1">Uncharacterized protein</fullName>
    </submittedName>
</protein>
<sequence length="194" mass="23662">MSGNEELELRARETELDKREKQLRKDIDAFNQEKKVYLKDQKEFEDFIKDREVFKKEQVQKVKESLRTYEKEQKELILETISKQLQERQESLNKDYKKKLESIKECSDRLENDLKTQFDAQLEKWEQNFKGYEQQLTGILEEKALLDLDQQRLNAQKQVLEKLMKQREEEIKEENRNEIVRLKKTKERFACPTR</sequence>
<dbReference type="RefSeq" id="WP_097555977.1">
    <property type="nucleotide sequence ID" value="NZ_MBHJ01000057.1"/>
</dbReference>
<comment type="caution">
    <text evidence="1">The sequence shown here is derived from an EMBL/GenBank/DDBJ whole genome shotgun (WGS) entry which is preliminary data.</text>
</comment>